<accession>A3IIC1</accession>
<evidence type="ECO:0000313" key="2">
    <source>
        <dbReference type="Proteomes" id="UP000003781"/>
    </source>
</evidence>
<name>A3IIC1_9CHRO</name>
<comment type="caution">
    <text evidence="1">The sequence shown here is derived from an EMBL/GenBank/DDBJ whole genome shotgun (WGS) entry which is preliminary data.</text>
</comment>
<sequence length="20" mass="2511">MNNCSFYKRLILFLRKHTLI</sequence>
<protein>
    <submittedName>
        <fullName evidence="1">Uncharacterized protein</fullName>
    </submittedName>
</protein>
<dbReference type="EMBL" id="AAXW01000002">
    <property type="protein sequence ID" value="EAZ93553.1"/>
    <property type="molecule type" value="Genomic_DNA"/>
</dbReference>
<keyword evidence="2" id="KW-1185">Reference proteome</keyword>
<proteinExistence type="predicted"/>
<reference evidence="1 2" key="1">
    <citation type="submission" date="2007-03" db="EMBL/GenBank/DDBJ databases">
        <authorList>
            <person name="Stal L."/>
            <person name="Ferriera S."/>
            <person name="Johnson J."/>
            <person name="Kravitz S."/>
            <person name="Beeson K."/>
            <person name="Sutton G."/>
            <person name="Rogers Y.-H."/>
            <person name="Friedman R."/>
            <person name="Frazier M."/>
            <person name="Venter J.C."/>
        </authorList>
    </citation>
    <scope>NUCLEOTIDE SEQUENCE [LARGE SCALE GENOMIC DNA]</scope>
    <source>
        <strain evidence="1 2">CCY0110</strain>
    </source>
</reference>
<organism evidence="1 2">
    <name type="scientific">Crocosphaera chwakensis CCY0110</name>
    <dbReference type="NCBI Taxonomy" id="391612"/>
    <lineage>
        <taxon>Bacteria</taxon>
        <taxon>Bacillati</taxon>
        <taxon>Cyanobacteriota</taxon>
        <taxon>Cyanophyceae</taxon>
        <taxon>Oscillatoriophycideae</taxon>
        <taxon>Chroococcales</taxon>
        <taxon>Aphanothecaceae</taxon>
        <taxon>Crocosphaera</taxon>
        <taxon>Crocosphaera chwakensis</taxon>
    </lineage>
</organism>
<evidence type="ECO:0000313" key="1">
    <source>
        <dbReference type="EMBL" id="EAZ93553.1"/>
    </source>
</evidence>
<dbReference type="AlphaFoldDB" id="A3IIC1"/>
<dbReference type="Proteomes" id="UP000003781">
    <property type="component" value="Unassembled WGS sequence"/>
</dbReference>
<gene>
    <name evidence="1" type="ORF">CY0110_17197</name>
</gene>